<evidence type="ECO:0000313" key="2">
    <source>
        <dbReference type="Proteomes" id="UP000442714"/>
    </source>
</evidence>
<keyword evidence="2" id="KW-1185">Reference proteome</keyword>
<dbReference type="Proteomes" id="UP000442714">
    <property type="component" value="Unassembled WGS sequence"/>
</dbReference>
<name>A0A844ZT54_9SPHN</name>
<gene>
    <name evidence="1" type="ORF">GRI41_05095</name>
</gene>
<protein>
    <submittedName>
        <fullName evidence="1">Uncharacterized protein</fullName>
    </submittedName>
</protein>
<dbReference type="AlphaFoldDB" id="A0A844ZT54"/>
<comment type="caution">
    <text evidence="1">The sequence shown here is derived from an EMBL/GenBank/DDBJ whole genome shotgun (WGS) entry which is preliminary data.</text>
</comment>
<proteinExistence type="predicted"/>
<accession>A0A844ZT54</accession>
<dbReference type="RefSeq" id="WP_160603663.1">
    <property type="nucleotide sequence ID" value="NZ_WTYX01000001.1"/>
</dbReference>
<reference evidence="1 2" key="1">
    <citation type="submission" date="2019-12" db="EMBL/GenBank/DDBJ databases">
        <title>Genomic-based taxomic classification of the family Erythrobacteraceae.</title>
        <authorList>
            <person name="Xu L."/>
        </authorList>
    </citation>
    <scope>NUCLEOTIDE SEQUENCE [LARGE SCALE GENOMIC DNA]</scope>
    <source>
        <strain evidence="1 2">KCTC 52763</strain>
    </source>
</reference>
<sequence length="111" mass="12113">MSTITTNGCETKDDAVAWIASRGEIDDVVTLDAACVIILNLFRMRGEQPACELRKLHKQVDLPQTMVLRAIRHLTLAGAVELTENEHDPLGAFVSLPTSVSEKLTELKVAA</sequence>
<dbReference type="EMBL" id="WTYX01000001">
    <property type="protein sequence ID" value="MXO90186.1"/>
    <property type="molecule type" value="Genomic_DNA"/>
</dbReference>
<organism evidence="1 2">
    <name type="scientific">Pontixanthobacter aquaemixtae</name>
    <dbReference type="NCBI Taxonomy" id="1958940"/>
    <lineage>
        <taxon>Bacteria</taxon>
        <taxon>Pseudomonadati</taxon>
        <taxon>Pseudomonadota</taxon>
        <taxon>Alphaproteobacteria</taxon>
        <taxon>Sphingomonadales</taxon>
        <taxon>Erythrobacteraceae</taxon>
        <taxon>Pontixanthobacter</taxon>
    </lineage>
</organism>
<evidence type="ECO:0000313" key="1">
    <source>
        <dbReference type="EMBL" id="MXO90186.1"/>
    </source>
</evidence>